<organism evidence="1">
    <name type="scientific">Spodoptera frugiperda</name>
    <name type="common">Fall armyworm</name>
    <dbReference type="NCBI Taxonomy" id="7108"/>
    <lineage>
        <taxon>Eukaryota</taxon>
        <taxon>Metazoa</taxon>
        <taxon>Ecdysozoa</taxon>
        <taxon>Arthropoda</taxon>
        <taxon>Hexapoda</taxon>
        <taxon>Insecta</taxon>
        <taxon>Pterygota</taxon>
        <taxon>Neoptera</taxon>
        <taxon>Endopterygota</taxon>
        <taxon>Lepidoptera</taxon>
        <taxon>Glossata</taxon>
        <taxon>Ditrysia</taxon>
        <taxon>Noctuoidea</taxon>
        <taxon>Noctuidae</taxon>
        <taxon>Amphipyrinae</taxon>
        <taxon>Spodoptera</taxon>
    </lineage>
</organism>
<reference evidence="1" key="1">
    <citation type="submission" date="2016-07" db="EMBL/GenBank/DDBJ databases">
        <authorList>
            <person name="Bretaudeau A."/>
        </authorList>
    </citation>
    <scope>NUCLEOTIDE SEQUENCE</scope>
    <source>
        <strain evidence="1">Rice</strain>
        <tissue evidence="1">Whole body</tissue>
    </source>
</reference>
<gene>
    <name evidence="1" type="ORF">SFRICE_017387</name>
</gene>
<accession>A0A2H1WHR8</accession>
<proteinExistence type="predicted"/>
<dbReference type="AlphaFoldDB" id="A0A2H1WHR8"/>
<name>A0A2H1WHR8_SPOFR</name>
<dbReference type="EMBL" id="ODYU01008744">
    <property type="protein sequence ID" value="SOQ52608.1"/>
    <property type="molecule type" value="Genomic_DNA"/>
</dbReference>
<sequence length="264" mass="30107">MWESHASTRMGRLDRSDTMVLQKTDVKQRLRCVLLCERVHSLNMPVILSLTANKKLLKANPPLMSVTGPPRRSSFALQSELIPYNVKVTGSSVCYRLFKIQDSSSPSYTLHNELLDSIFRLGKILQTASKGSSPSDRTRPVRTARRIPRVPQRAIRPPRWGSETVNLTASLAEWLQVRLQSKGSRVRFPGRPKYYWAFFVVARSLEMCPVYGNRLIPYYMGLITQMVKSGCTLYSGITCRNEKILVWGNVKKKKRFKCVATPNK</sequence>
<evidence type="ECO:0000313" key="1">
    <source>
        <dbReference type="EMBL" id="SOQ52608.1"/>
    </source>
</evidence>
<protein>
    <submittedName>
        <fullName evidence="1">SFRICE_017387</fullName>
    </submittedName>
</protein>